<dbReference type="EMBL" id="PJQM01005672">
    <property type="protein sequence ID" value="RCH81095.1"/>
    <property type="molecule type" value="Genomic_DNA"/>
</dbReference>
<accession>A0A367ITS6</accession>
<protein>
    <submittedName>
        <fullName evidence="1">Uncharacterized protein</fullName>
    </submittedName>
</protein>
<reference evidence="1 2" key="1">
    <citation type="journal article" date="2018" name="G3 (Bethesda)">
        <title>Phylogenetic and Phylogenomic Definition of Rhizopus Species.</title>
        <authorList>
            <person name="Gryganskyi A.P."/>
            <person name="Golan J."/>
            <person name="Dolatabadi S."/>
            <person name="Mondo S."/>
            <person name="Robb S."/>
            <person name="Idnurm A."/>
            <person name="Muszewska A."/>
            <person name="Steczkiewicz K."/>
            <person name="Masonjones S."/>
            <person name="Liao H.L."/>
            <person name="Gajdeczka M.T."/>
            <person name="Anike F."/>
            <person name="Vuek A."/>
            <person name="Anishchenko I.M."/>
            <person name="Voigt K."/>
            <person name="de Hoog G.S."/>
            <person name="Smith M.E."/>
            <person name="Heitman J."/>
            <person name="Vilgalys R."/>
            <person name="Stajich J.E."/>
        </authorList>
    </citation>
    <scope>NUCLEOTIDE SEQUENCE [LARGE SCALE GENOMIC DNA]</scope>
    <source>
        <strain evidence="1 2">LSU 92-RS-03</strain>
    </source>
</reference>
<name>A0A367ITS6_RHIST</name>
<proteinExistence type="predicted"/>
<sequence>IQLFSQDLKLIHWKHPDHISQELKNSIFRSSEGLKRYCLLYHHHHRYLLFHLSTPSNLRLWLDQSARVSTKEFWLTCQNATSVPERLQAISSAFWVDFWSWSLLPVARNMLYPIPCLQATHKTVSSLFLIRSPRLFVQFAPLILKMNNISFSIVCQRSFSGTITFSNFFLQNRLLTKKHLTVLDIVITALSQVWKAHWRFVIDN</sequence>
<evidence type="ECO:0000313" key="1">
    <source>
        <dbReference type="EMBL" id="RCH81095.1"/>
    </source>
</evidence>
<comment type="caution">
    <text evidence="1">The sequence shown here is derived from an EMBL/GenBank/DDBJ whole genome shotgun (WGS) entry which is preliminary data.</text>
</comment>
<dbReference type="AlphaFoldDB" id="A0A367ITS6"/>
<gene>
    <name evidence="1" type="ORF">CU098_007975</name>
</gene>
<feature type="non-terminal residue" evidence="1">
    <location>
        <position position="204"/>
    </location>
</feature>
<dbReference type="Proteomes" id="UP000253551">
    <property type="component" value="Unassembled WGS sequence"/>
</dbReference>
<evidence type="ECO:0000313" key="2">
    <source>
        <dbReference type="Proteomes" id="UP000253551"/>
    </source>
</evidence>
<keyword evidence="2" id="KW-1185">Reference proteome</keyword>
<organism evidence="1 2">
    <name type="scientific">Rhizopus stolonifer</name>
    <name type="common">Rhizopus nigricans</name>
    <dbReference type="NCBI Taxonomy" id="4846"/>
    <lineage>
        <taxon>Eukaryota</taxon>
        <taxon>Fungi</taxon>
        <taxon>Fungi incertae sedis</taxon>
        <taxon>Mucoromycota</taxon>
        <taxon>Mucoromycotina</taxon>
        <taxon>Mucoromycetes</taxon>
        <taxon>Mucorales</taxon>
        <taxon>Mucorineae</taxon>
        <taxon>Rhizopodaceae</taxon>
        <taxon>Rhizopus</taxon>
    </lineage>
</organism>
<feature type="non-terminal residue" evidence="1">
    <location>
        <position position="1"/>
    </location>
</feature>